<proteinExistence type="inferred from homology"/>
<dbReference type="GO" id="GO:0016020">
    <property type="term" value="C:membrane"/>
    <property type="evidence" value="ECO:0007669"/>
    <property type="project" value="GOC"/>
</dbReference>
<dbReference type="CDD" id="cd05121">
    <property type="entry name" value="ABC1_ADCK3-like"/>
    <property type="match status" value="1"/>
</dbReference>
<keyword evidence="3" id="KW-1133">Transmembrane helix</keyword>
<dbReference type="SUPFAM" id="SSF56112">
    <property type="entry name" value="Protein kinase-like (PK-like)"/>
    <property type="match status" value="1"/>
</dbReference>
<feature type="region of interest" description="Disordered" evidence="2">
    <location>
        <begin position="587"/>
        <end position="609"/>
    </location>
</feature>
<dbReference type="AlphaFoldDB" id="A0A7R9Y3Y0"/>
<evidence type="ECO:0000256" key="3">
    <source>
        <dbReference type="SAM" id="Phobius"/>
    </source>
</evidence>
<feature type="domain" description="ABC1 atypical kinase-like" evidence="4">
    <location>
        <begin position="306"/>
        <end position="553"/>
    </location>
</feature>
<protein>
    <recommendedName>
        <fullName evidence="4">ABC1 atypical kinase-like domain-containing protein</fullName>
    </recommendedName>
</protein>
<dbReference type="InterPro" id="IPR004147">
    <property type="entry name" value="ABC1_dom"/>
</dbReference>
<dbReference type="InterPro" id="IPR011009">
    <property type="entry name" value="Kinase-like_dom_sf"/>
</dbReference>
<evidence type="ECO:0000256" key="1">
    <source>
        <dbReference type="ARBA" id="ARBA00009670"/>
    </source>
</evidence>
<feature type="region of interest" description="Disordered" evidence="2">
    <location>
        <begin position="137"/>
        <end position="160"/>
    </location>
</feature>
<sequence length="814" mass="89538">MPIVSSTRSVARGATSSRAIAFWACRPYSRWGSSNGSSWRRSPTPASCRAGCARDTSRASDGARMARTACALRCRCATPRRGAGSGRWSRRATAAAPARIRRESSAPTVAPRMAADRAAMAGATFRPACGACLHPTTGSAGSAARRPPPAGAPATPTPSPAVAPAAVAVAASDEVARPDVFAAEKKRAWENIARRDGASSDAVVSKAAGGEWNRFKSYAVWQRTFEIWSFVLVFVFKRVLIGQKWTYSKKEGGMTPENQAKRRRALAVWLKEGLLRLGPTFIKIGQQFSTRVDVLEKEFTEQLSELQDKVPPFDSQTVVSIVESEFGVPIGDKYDEFDTQPLAAASLGQVHLAKLNGQTVIVKVQRPGLKELFDIDLVNIRAIAKWLNKTDPKTDGAARDWVAIYDETARVLYEEIDYNTEASNAERFRKNFVDAGLDYVRVPQIFRSHTNSQVLTMEYCPAVKISNVERIEAMGLDRKLIARQAVESYLQQILTFGFFHADPHPGNIGVAEDGKLVIYDFGMCGSIPGGVRGGLLECFYGVYEDNPNRVVNSLETMGVLVPGKDRMAVTRTARFFLGSFRDRLKKQKTERDADGRDFRDRGYKEQRTKDEKTAVRKKILSNIGEDLLSVAADQPFRFPAEFTFVVRAFSVLDGVGKSLDPRFDISEIARPYAEDLLGLSKEGAAGEVLKRDVVKRWQRQNEAFVNLFQGPDKISVMADTIARMEAGDLKLRVRDVGSERAFVRVAAMQDLQVKAMLAASLVNVWVALKTAAAEALYQQAAFAAGCVFGLLTLVSAVKVKSLDKKELKYRGVEK</sequence>
<gene>
    <name evidence="5" type="ORF">PCOL08062_LOCUS8802</name>
</gene>
<keyword evidence="3" id="KW-0812">Transmembrane</keyword>
<dbReference type="PANTHER" id="PTHR10566:SF115">
    <property type="entry name" value="PROTEIN ACTIVITY OF BC1 COMPLEX KINASE 8, CHLOROPLASTIC"/>
    <property type="match status" value="1"/>
</dbReference>
<organism evidence="5">
    <name type="scientific">Prasinoderma coloniale</name>
    <dbReference type="NCBI Taxonomy" id="156133"/>
    <lineage>
        <taxon>Eukaryota</taxon>
        <taxon>Viridiplantae</taxon>
        <taxon>Prasinodermophyta</taxon>
        <taxon>Prasinodermophyceae</taxon>
        <taxon>Prasinodermales</taxon>
        <taxon>Prasinodermaceae</taxon>
        <taxon>Prasinoderma</taxon>
    </lineage>
</organism>
<feature type="compositionally biased region" description="Pro residues" evidence="2">
    <location>
        <begin position="146"/>
        <end position="160"/>
    </location>
</feature>
<dbReference type="Gene3D" id="1.10.510.10">
    <property type="entry name" value="Transferase(Phosphotransferase) domain 1"/>
    <property type="match status" value="1"/>
</dbReference>
<accession>A0A7R9Y3Y0</accession>
<reference evidence="5" key="1">
    <citation type="submission" date="2021-01" db="EMBL/GenBank/DDBJ databases">
        <authorList>
            <person name="Corre E."/>
            <person name="Pelletier E."/>
            <person name="Niang G."/>
            <person name="Scheremetjew M."/>
            <person name="Finn R."/>
            <person name="Kale V."/>
            <person name="Holt S."/>
            <person name="Cochrane G."/>
            <person name="Meng A."/>
            <person name="Brown T."/>
            <person name="Cohen L."/>
        </authorList>
    </citation>
    <scope>NUCLEOTIDE SEQUENCE</scope>
    <source>
        <strain evidence="5">CCMP1413</strain>
    </source>
</reference>
<dbReference type="GO" id="GO:0046467">
    <property type="term" value="P:membrane lipid biosynthetic process"/>
    <property type="evidence" value="ECO:0007669"/>
    <property type="project" value="TreeGrafter"/>
</dbReference>
<evidence type="ECO:0000256" key="2">
    <source>
        <dbReference type="SAM" id="MobiDB-lite"/>
    </source>
</evidence>
<dbReference type="EMBL" id="HBDZ01011526">
    <property type="protein sequence ID" value="CAD8244770.1"/>
    <property type="molecule type" value="Transcribed_RNA"/>
</dbReference>
<comment type="similarity">
    <text evidence="1">Belongs to the protein kinase superfamily. ADCK protein kinase family.</text>
</comment>
<dbReference type="PANTHER" id="PTHR10566">
    <property type="entry name" value="CHAPERONE-ACTIVITY OF BC1 COMPLEX CABC1 -RELATED"/>
    <property type="match status" value="1"/>
</dbReference>
<keyword evidence="3" id="KW-0472">Membrane</keyword>
<feature type="transmembrane region" description="Helical" evidence="3">
    <location>
        <begin position="780"/>
        <end position="799"/>
    </location>
</feature>
<evidence type="ECO:0000259" key="4">
    <source>
        <dbReference type="Pfam" id="PF03109"/>
    </source>
</evidence>
<evidence type="ECO:0000313" key="5">
    <source>
        <dbReference type="EMBL" id="CAD8244770.1"/>
    </source>
</evidence>
<dbReference type="GO" id="GO:1901031">
    <property type="term" value="P:regulation of response to reactive oxygen species"/>
    <property type="evidence" value="ECO:0007669"/>
    <property type="project" value="TreeGrafter"/>
</dbReference>
<dbReference type="InterPro" id="IPR050154">
    <property type="entry name" value="UbiB_kinase"/>
</dbReference>
<dbReference type="Pfam" id="PF03109">
    <property type="entry name" value="ABC1"/>
    <property type="match status" value="1"/>
</dbReference>
<name>A0A7R9Y3Y0_9VIRI</name>
<feature type="region of interest" description="Disordered" evidence="2">
    <location>
        <begin position="83"/>
        <end position="111"/>
    </location>
</feature>